<dbReference type="PROSITE" id="PS50931">
    <property type="entry name" value="HTH_LYSR"/>
    <property type="match status" value="1"/>
</dbReference>
<comment type="caution">
    <text evidence="6">The sequence shown here is derived from an EMBL/GenBank/DDBJ whole genome shotgun (WGS) entry which is preliminary data.</text>
</comment>
<keyword evidence="2" id="KW-0805">Transcription regulation</keyword>
<evidence type="ECO:0000256" key="3">
    <source>
        <dbReference type="ARBA" id="ARBA00023125"/>
    </source>
</evidence>
<evidence type="ECO:0000259" key="5">
    <source>
        <dbReference type="PROSITE" id="PS50931"/>
    </source>
</evidence>
<proteinExistence type="inferred from homology"/>
<reference evidence="6 7" key="1">
    <citation type="submission" date="2024-02" db="EMBL/GenBank/DDBJ databases">
        <title>Deinococcus xinjiangensis NBRC 107630.</title>
        <authorList>
            <person name="Ichikawa N."/>
            <person name="Katano-Makiyama Y."/>
            <person name="Hidaka K."/>
        </authorList>
    </citation>
    <scope>NUCLEOTIDE SEQUENCE [LARGE SCALE GENOMIC DNA]</scope>
    <source>
        <strain evidence="6 7">NBRC 107630</strain>
    </source>
</reference>
<keyword evidence="3" id="KW-0238">DNA-binding</keyword>
<evidence type="ECO:0000313" key="6">
    <source>
        <dbReference type="EMBL" id="GAA5504508.1"/>
    </source>
</evidence>
<protein>
    <submittedName>
        <fullName evidence="6">Hydrogen peroxide-inducible genes activator</fullName>
    </submittedName>
</protein>
<dbReference type="PANTHER" id="PTHR30346">
    <property type="entry name" value="TRANSCRIPTIONAL DUAL REGULATOR HCAR-RELATED"/>
    <property type="match status" value="1"/>
</dbReference>
<dbReference type="InterPro" id="IPR000847">
    <property type="entry name" value="LysR_HTH_N"/>
</dbReference>
<dbReference type="InterPro" id="IPR036390">
    <property type="entry name" value="WH_DNA-bd_sf"/>
</dbReference>
<dbReference type="PANTHER" id="PTHR30346:SF0">
    <property type="entry name" value="HCA OPERON TRANSCRIPTIONAL ACTIVATOR HCAR"/>
    <property type="match status" value="1"/>
</dbReference>
<dbReference type="EMBL" id="BAABRN010000143">
    <property type="protein sequence ID" value="GAA5504508.1"/>
    <property type="molecule type" value="Genomic_DNA"/>
</dbReference>
<evidence type="ECO:0000256" key="4">
    <source>
        <dbReference type="ARBA" id="ARBA00023163"/>
    </source>
</evidence>
<dbReference type="SUPFAM" id="SSF46785">
    <property type="entry name" value="Winged helix' DNA-binding domain"/>
    <property type="match status" value="1"/>
</dbReference>
<dbReference type="InterPro" id="IPR036388">
    <property type="entry name" value="WH-like_DNA-bd_sf"/>
</dbReference>
<feature type="domain" description="HTH lysR-type" evidence="5">
    <location>
        <begin position="10"/>
        <end position="67"/>
    </location>
</feature>
<gene>
    <name evidence="6" type="primary">oxyR</name>
    <name evidence="6" type="ORF">Dxin01_04283</name>
</gene>
<dbReference type="Proteomes" id="UP001458946">
    <property type="component" value="Unassembled WGS sequence"/>
</dbReference>
<keyword evidence="7" id="KW-1185">Reference proteome</keyword>
<dbReference type="PRINTS" id="PR00039">
    <property type="entry name" value="HTHLYSR"/>
</dbReference>
<evidence type="ECO:0000256" key="1">
    <source>
        <dbReference type="ARBA" id="ARBA00009437"/>
    </source>
</evidence>
<accession>A0ABP9VH22</accession>
<dbReference type="RefSeq" id="WP_353544469.1">
    <property type="nucleotide sequence ID" value="NZ_BAABRN010000143.1"/>
</dbReference>
<keyword evidence="4" id="KW-0804">Transcription</keyword>
<evidence type="ECO:0000256" key="2">
    <source>
        <dbReference type="ARBA" id="ARBA00023015"/>
    </source>
</evidence>
<evidence type="ECO:0000313" key="7">
    <source>
        <dbReference type="Proteomes" id="UP001458946"/>
    </source>
</evidence>
<dbReference type="Pfam" id="PF00126">
    <property type="entry name" value="HTH_1"/>
    <property type="match status" value="1"/>
</dbReference>
<dbReference type="Gene3D" id="1.10.10.10">
    <property type="entry name" value="Winged helix-like DNA-binding domain superfamily/Winged helix DNA-binding domain"/>
    <property type="match status" value="1"/>
</dbReference>
<sequence length="107" mass="10804">MTHGKPAQNPTLAQLRALIAVAEAGGFGEAAAELGVSQSSLSEAVGKLEDLLSRPLLRRTPSGTTPTPAGERVLGHARAAVQAAGDVLLAAQESDSLSGTLKIASYS</sequence>
<comment type="similarity">
    <text evidence="1">Belongs to the LysR transcriptional regulatory family.</text>
</comment>
<name>A0ABP9VH22_9DEIO</name>
<organism evidence="6 7">
    <name type="scientific">Deinococcus xinjiangensis</name>
    <dbReference type="NCBI Taxonomy" id="457454"/>
    <lineage>
        <taxon>Bacteria</taxon>
        <taxon>Thermotogati</taxon>
        <taxon>Deinococcota</taxon>
        <taxon>Deinococci</taxon>
        <taxon>Deinococcales</taxon>
        <taxon>Deinococcaceae</taxon>
        <taxon>Deinococcus</taxon>
    </lineage>
</organism>